<feature type="binding site" evidence="14">
    <location>
        <position position="514"/>
    </location>
    <ligand>
        <name>Ca(2+)</name>
        <dbReference type="ChEBI" id="CHEBI:29108"/>
        <label>2</label>
    </ligand>
</feature>
<proteinExistence type="predicted"/>
<evidence type="ECO:0000256" key="12">
    <source>
        <dbReference type="ARBA" id="ARBA00023180"/>
    </source>
</evidence>
<evidence type="ECO:0000256" key="5">
    <source>
        <dbReference type="ARBA" id="ARBA00022723"/>
    </source>
</evidence>
<feature type="disulfide bond" evidence="15">
    <location>
        <begin position="640"/>
        <end position="652"/>
    </location>
</feature>
<dbReference type="GO" id="GO:0031012">
    <property type="term" value="C:extracellular matrix"/>
    <property type="evidence" value="ECO:0007669"/>
    <property type="project" value="TreeGrafter"/>
</dbReference>
<gene>
    <name evidence="20" type="primary">LOC106153619</name>
</gene>
<evidence type="ECO:0000256" key="16">
    <source>
        <dbReference type="PROSITE-ProRule" id="PRU00276"/>
    </source>
</evidence>
<dbReference type="GO" id="GO:0030198">
    <property type="term" value="P:extracellular matrix organization"/>
    <property type="evidence" value="ECO:0007669"/>
    <property type="project" value="InterPro"/>
</dbReference>
<feature type="binding site" evidence="14">
    <location>
        <position position="514"/>
    </location>
    <ligand>
        <name>Ca(2+)</name>
        <dbReference type="ChEBI" id="CHEBI:29108"/>
        <label>1</label>
    </ligand>
</feature>
<reference evidence="20" key="1">
    <citation type="submission" date="2025-08" db="UniProtKB">
        <authorList>
            <consortium name="RefSeq"/>
        </authorList>
    </citation>
    <scope>IDENTIFICATION</scope>
    <source>
        <tissue evidence="20">Gonads</tissue>
    </source>
</reference>
<feature type="disulfide bond" evidence="15">
    <location>
        <begin position="629"/>
        <end position="667"/>
    </location>
</feature>
<feature type="active site" evidence="13 16">
    <location>
        <position position="457"/>
    </location>
</feature>
<dbReference type="Pfam" id="PF19030">
    <property type="entry name" value="TSP1_ADAMTS"/>
    <property type="match status" value="12"/>
</dbReference>
<evidence type="ECO:0000256" key="15">
    <source>
        <dbReference type="PIRSR" id="PIRSR613273-3"/>
    </source>
</evidence>
<feature type="region of interest" description="Disordered" evidence="17">
    <location>
        <begin position="271"/>
        <end position="297"/>
    </location>
</feature>
<name>A0A1S3HDA3_LINAN</name>
<dbReference type="GO" id="GO:0004222">
    <property type="term" value="F:metalloendopeptidase activity"/>
    <property type="evidence" value="ECO:0007669"/>
    <property type="project" value="InterPro"/>
</dbReference>
<dbReference type="PRINTS" id="PR01857">
    <property type="entry name" value="ADAMTSFAMILY"/>
</dbReference>
<dbReference type="Pfam" id="PF05986">
    <property type="entry name" value="ADAMTS_spacer1"/>
    <property type="match status" value="1"/>
</dbReference>
<feature type="domain" description="Peptidase M12B" evidence="18">
    <location>
        <begin position="316"/>
        <end position="516"/>
    </location>
</feature>
<dbReference type="RefSeq" id="XP_013383069.1">
    <property type="nucleotide sequence ID" value="XM_013527615.1"/>
</dbReference>
<feature type="binding site" evidence="14 16">
    <location>
        <position position="456"/>
    </location>
    <ligand>
        <name>Zn(2+)</name>
        <dbReference type="ChEBI" id="CHEBI:29105"/>
        <note>catalytic</note>
    </ligand>
</feature>
<comment type="cofactor">
    <cofactor evidence="14">
        <name>Zn(2+)</name>
        <dbReference type="ChEBI" id="CHEBI:29105"/>
    </cofactor>
    <text evidence="14">Binds 1 zinc ion per subunit.</text>
</comment>
<feature type="disulfide bond" evidence="15">
    <location>
        <begin position="538"/>
        <end position="563"/>
    </location>
</feature>
<dbReference type="STRING" id="7574.A0A1S3HDA3"/>
<keyword evidence="10 20" id="KW-0482">Metalloprotease</keyword>
<dbReference type="Pfam" id="PF25379">
    <property type="entry name" value="Adt-1"/>
    <property type="match status" value="1"/>
</dbReference>
<dbReference type="GeneID" id="106153619"/>
<dbReference type="PANTHER" id="PTHR13723">
    <property type="entry name" value="ADAMTS A DISINTEGRIN AND METALLOPROTEASE WITH THROMBOSPONDIN MOTIFS PROTEASE"/>
    <property type="match status" value="1"/>
</dbReference>
<feature type="disulfide bond" evidence="15">
    <location>
        <begin position="558"/>
        <end position="591"/>
    </location>
</feature>
<keyword evidence="4" id="KW-0645">Protease</keyword>
<comment type="caution">
    <text evidence="16">Lacks conserved residue(s) required for the propagation of feature annotation.</text>
</comment>
<dbReference type="PANTHER" id="PTHR13723:SF304">
    <property type="entry name" value="A DISINTEGRIN AND METALLOPROTEINASE WITH THROMBOSPONDIN MOTIFS 2-LIKE PROTEIN"/>
    <property type="match status" value="1"/>
</dbReference>
<keyword evidence="12" id="KW-0325">Glycoprotein</keyword>
<dbReference type="GO" id="GO:0046872">
    <property type="term" value="F:metal ion binding"/>
    <property type="evidence" value="ECO:0007669"/>
    <property type="project" value="UniProtKB-KW"/>
</dbReference>
<dbReference type="FunFam" id="2.20.100.10:FF:000005">
    <property type="entry name" value="ADAM metallopeptidase with thrombospondin type 1 motif 9"/>
    <property type="match status" value="2"/>
</dbReference>
<dbReference type="PROSITE" id="PS50215">
    <property type="entry name" value="ADAM_MEPRO"/>
    <property type="match status" value="1"/>
</dbReference>
<evidence type="ECO:0000256" key="14">
    <source>
        <dbReference type="PIRSR" id="PIRSR613273-2"/>
    </source>
</evidence>
<dbReference type="OrthoDB" id="5855429at2759"/>
<evidence type="ECO:0000256" key="13">
    <source>
        <dbReference type="PIRSR" id="PIRSR613273-1"/>
    </source>
</evidence>
<feature type="disulfide bond" evidence="15">
    <location>
        <begin position="394"/>
        <end position="440"/>
    </location>
</feature>
<organism evidence="19 20">
    <name type="scientific">Lingula anatina</name>
    <name type="common">Brachiopod</name>
    <name type="synonym">Lingula unguis</name>
    <dbReference type="NCBI Taxonomy" id="7574"/>
    <lineage>
        <taxon>Eukaryota</taxon>
        <taxon>Metazoa</taxon>
        <taxon>Spiralia</taxon>
        <taxon>Lophotrochozoa</taxon>
        <taxon>Brachiopoda</taxon>
        <taxon>Linguliformea</taxon>
        <taxon>Lingulata</taxon>
        <taxon>Lingulida</taxon>
        <taxon>Linguloidea</taxon>
        <taxon>Lingulidae</taxon>
        <taxon>Lingula</taxon>
    </lineage>
</organism>
<evidence type="ECO:0000256" key="6">
    <source>
        <dbReference type="ARBA" id="ARBA00022729"/>
    </source>
</evidence>
<dbReference type="InterPro" id="IPR013273">
    <property type="entry name" value="ADAMTS/ADAMTS-like"/>
</dbReference>
<keyword evidence="11 15" id="KW-1015">Disulfide bond</keyword>
<dbReference type="PROSITE" id="PS50092">
    <property type="entry name" value="TSP1"/>
    <property type="match status" value="12"/>
</dbReference>
<keyword evidence="5 14" id="KW-0479">Metal-binding</keyword>
<keyword evidence="2" id="KW-0964">Secreted</keyword>
<dbReference type="SUPFAM" id="SSF82895">
    <property type="entry name" value="TSP-1 type 1 repeat"/>
    <property type="match status" value="12"/>
</dbReference>
<dbReference type="Gene3D" id="3.40.1620.60">
    <property type="match status" value="1"/>
</dbReference>
<dbReference type="KEGG" id="lak:106153619"/>
<evidence type="ECO:0000256" key="11">
    <source>
        <dbReference type="ARBA" id="ARBA00023157"/>
    </source>
</evidence>
<evidence type="ECO:0000256" key="8">
    <source>
        <dbReference type="ARBA" id="ARBA00022801"/>
    </source>
</evidence>
<dbReference type="InterPro" id="IPR057401">
    <property type="entry name" value="Adt-1/2-like_dom"/>
</dbReference>
<keyword evidence="9 14" id="KW-0862">Zinc</keyword>
<feature type="binding site" evidence="14 16">
    <location>
        <position position="466"/>
    </location>
    <ligand>
        <name>Zn(2+)</name>
        <dbReference type="ChEBI" id="CHEBI:29105"/>
        <note>catalytic</note>
    </ligand>
</feature>
<feature type="disulfide bond" evidence="15">
    <location>
        <begin position="434"/>
        <end position="511"/>
    </location>
</feature>
<evidence type="ECO:0000256" key="2">
    <source>
        <dbReference type="ARBA" id="ARBA00022525"/>
    </source>
</evidence>
<feature type="binding site" evidence="14">
    <location>
        <position position="511"/>
    </location>
    <ligand>
        <name>Ca(2+)</name>
        <dbReference type="ChEBI" id="CHEBI:29108"/>
        <label>1</label>
    </ligand>
</feature>
<protein>
    <submittedName>
        <fullName evidence="20">A disintegrin and metalloproteinase with thrombospondin motifs 3 isoform X1</fullName>
    </submittedName>
</protein>
<dbReference type="InterPro" id="IPR050439">
    <property type="entry name" value="ADAMTS_ADAMTS-like"/>
</dbReference>
<keyword evidence="19" id="KW-1185">Reference proteome</keyword>
<evidence type="ECO:0000256" key="3">
    <source>
        <dbReference type="ARBA" id="ARBA00022530"/>
    </source>
</evidence>
<dbReference type="Pfam" id="PF17771">
    <property type="entry name" value="ADAMTS_CR_2"/>
    <property type="match status" value="1"/>
</dbReference>
<dbReference type="InterPro" id="IPR041645">
    <property type="entry name" value="ADAMTS_CR_2"/>
</dbReference>
<feature type="binding site" evidence="14 16">
    <location>
        <position position="460"/>
    </location>
    <ligand>
        <name>Zn(2+)</name>
        <dbReference type="ChEBI" id="CHEBI:29105"/>
        <note>catalytic</note>
    </ligand>
</feature>
<dbReference type="SUPFAM" id="SSF55486">
    <property type="entry name" value="Metalloproteases ('zincins'), catalytic domain"/>
    <property type="match status" value="1"/>
</dbReference>
<accession>A0A1S3HDA3</accession>
<dbReference type="InterPro" id="IPR002870">
    <property type="entry name" value="Peptidase_M12B_N"/>
</dbReference>
<dbReference type="SMART" id="SM00209">
    <property type="entry name" value="TSP1"/>
    <property type="match status" value="13"/>
</dbReference>
<evidence type="ECO:0000256" key="10">
    <source>
        <dbReference type="ARBA" id="ARBA00023049"/>
    </source>
</evidence>
<dbReference type="Gene3D" id="3.40.390.10">
    <property type="entry name" value="Collagenase (Catalytic Domain)"/>
    <property type="match status" value="1"/>
</dbReference>
<dbReference type="InterPro" id="IPR010294">
    <property type="entry name" value="ADAMTS_spacer1"/>
</dbReference>
<feature type="binding site" evidence="14">
    <location>
        <position position="412"/>
    </location>
    <ligand>
        <name>Ca(2+)</name>
        <dbReference type="ChEBI" id="CHEBI:29108"/>
        <label>1</label>
    </ligand>
</feature>
<evidence type="ECO:0000256" key="17">
    <source>
        <dbReference type="SAM" id="MobiDB-lite"/>
    </source>
</evidence>
<keyword evidence="8" id="KW-0378">Hydrolase</keyword>
<dbReference type="FunFam" id="2.20.100.10:FF:000001">
    <property type="entry name" value="semaphorin-5A isoform X1"/>
    <property type="match status" value="1"/>
</dbReference>
<keyword evidence="3" id="KW-0272">Extracellular matrix</keyword>
<dbReference type="Pfam" id="PF01562">
    <property type="entry name" value="Pep_M12B_propep"/>
    <property type="match status" value="1"/>
</dbReference>
<keyword evidence="6" id="KW-0732">Signal</keyword>
<dbReference type="InterPro" id="IPR001590">
    <property type="entry name" value="Peptidase_M12B"/>
</dbReference>
<evidence type="ECO:0000256" key="9">
    <source>
        <dbReference type="ARBA" id="ARBA00022833"/>
    </source>
</evidence>
<dbReference type="CDD" id="cd04273">
    <property type="entry name" value="ZnMc_ADAMTS_like"/>
    <property type="match status" value="1"/>
</dbReference>
<dbReference type="Proteomes" id="UP000085678">
    <property type="component" value="Unplaced"/>
</dbReference>
<dbReference type="Gene3D" id="2.20.100.10">
    <property type="entry name" value="Thrombospondin type-1 (TSP1) repeat"/>
    <property type="match status" value="13"/>
</dbReference>
<sequence length="1769" mass="199111">MTTKNTGSFFQETPTHFTRNDSCKADCANCSKRYHSENRALGRQMCARGHLQQTTVDGMFETSKAPGRPAKHCTDRNSSGNTFQLGPSNFRLLHLFVVTICLIDQGVCKVIGSASESAAVREAESQYRNILSRKENTTDFNIILPYLSDLQGRFLSSDLQNIPNLVNPNKEGGHNTKSKRSIQNEDVNIAFNVRGEIVLLSLFKTDDLIAPSAILESKEDNVTFGGVLQQDCYYQGHVEHSYDSYVALSTCDGLLGIIRTDEEEYLVQPLPSRSKEGRPHVLKKLPHPKGKATGHKAVSDEVSDKHRRKKRAYGDKYLGIMLVADQSVVDFHGSKKKAKTYLLTLMNIMNSVYRHNTLGVRINVVVARVVFLDSYQANAILYRGNARHTLDRFCKWVQLNRPRNPNDPTNHDHAIYLTRDNLGPAGYAPVTGMCQPDRSCAVTKDDGLTSAFVMAHETGHVFGMLHDGQGNNCDGSGESIMAPLVQSTFSRYYWSSCSAHELKLRFHEYTCLDDNPFRPPTASVADPMGQNWDMDEQCRQEFGEGYGLCKAFHHVDPCQYLWCATHDNPLLCKTKKGPPLPGTECKPGYWCMNERCEPKGTSTVSRIEDVDIHGAWTTWSEWSYCTQTCGGGIRLRSRSCDNPEPDRKSKECEGFDTEHEICNQNECEKLVDVRSELCKKKSPWHNNKHHAWATFQSKYKSNQCKLNCVSVESGEIVVSEDVPDGTPCTYETPYHRCIDGECREFGCDGIQGSKKKPDKCGVCEGTGSDCRDVKGKYKETPKDGYRTVVKLPKGSRNIEIKRRVYSAHFLALKDGKTGKYLLNGKKRQEYSTKDIIAYGSRLVYTNDARTESIKGTGPLGEEFFVMVYPMHSNTPTPVDIDYQFTVSKEEQTNKISGTVSKRYRWKFDHWTECSEECGGGTTHIEYQCRDVYDNLKADAEKCAGVQKPDDYRRECNKSPCVDARWEASPWEECSATCGNSGTQIRIVSCTKNEGEKVKEVSPHFCKKSRKPEQEKPCNRRACPGEWSTEEWSKCSSTCDTGVQTRRVYCDTKDSRGVENCNGRRPPDTKICHRKPCPGTLVPSKKEDNLIGEDHTPVNLPDSNVVNSVLNDRYTWRFDEWTECTRSCGTGTQHIVYLCKDKYYQKAVVESHCSHLEKPDPDLRPCNQFGCPETRWIAGNWSECTKTCGRGLQSRPLACLISHEGEDVATSHAMCIDIEPPETIRECNREIPCPTPTTTTTTLPPPTHPPMVTSTEYFIYRWVSRGWSPCSTTCGEGIETKFVLCVKVSSQEEVEVDSDLCEPGEKPSAEERPCSIAPCVEPVKNIYLWKVGEWEACSVTCGDGGVQDRQVNCWQIDGRTGTETQTNPFNCDSDDEPSSRQDCHLSPCPINYTYSWDIGDWQSCSASCGDDGIQTRKILCKRRDMESGEEIHIDDVSRCSETSKPDQVQGCNRNPCPVNYEYSWATESWSRCSQSCGDSGVQNRHIHCLRLNTETGRESITDNIYCNGNEKPDATRACNRRRCPYVLWSYGDWSRCSASCGDTGVYERRVFCERVDPSTGKRTEVDITDCYDQTKPVAKQPCNRINCPRSTTPLTTTTERPISYKWKTKTWSDCSATCGNNGLQERFVNCVQVYGGQEVVTRADSCVAEEKPEDKQPCNRVACPAPWRTTKWSQCSVTCGTGKQTRDVFCDIPTPNYGIPYSCFGKKPPISKQCQLESCDAAPTTPKPPCNGDKSKFFCKLVTARAKEHCRLQAYYNMCCASCDKFERTH</sequence>
<comment type="subcellular location">
    <subcellularLocation>
        <location evidence="1">Secreted</location>
        <location evidence="1">Extracellular space</location>
        <location evidence="1">Extracellular matrix</location>
    </subcellularLocation>
</comment>
<dbReference type="GO" id="GO:0006508">
    <property type="term" value="P:proteolysis"/>
    <property type="evidence" value="ECO:0007669"/>
    <property type="project" value="UniProtKB-KW"/>
</dbReference>
<evidence type="ECO:0000256" key="4">
    <source>
        <dbReference type="ARBA" id="ARBA00022670"/>
    </source>
</evidence>
<dbReference type="Pfam" id="PF00090">
    <property type="entry name" value="TSP_1"/>
    <property type="match status" value="1"/>
</dbReference>
<evidence type="ECO:0000313" key="19">
    <source>
        <dbReference type="Proteomes" id="UP000085678"/>
    </source>
</evidence>
<dbReference type="InterPro" id="IPR024079">
    <property type="entry name" value="MetalloPept_cat_dom_sf"/>
</dbReference>
<feature type="disulfide bond" evidence="15">
    <location>
        <begin position="473"/>
        <end position="497"/>
    </location>
</feature>
<feature type="disulfide bond" evidence="15">
    <location>
        <begin position="585"/>
        <end position="596"/>
    </location>
</feature>
<dbReference type="InterPro" id="IPR036383">
    <property type="entry name" value="TSP1_rpt_sf"/>
</dbReference>
<evidence type="ECO:0000313" key="20">
    <source>
        <dbReference type="RefSeq" id="XP_013383069.1"/>
    </source>
</evidence>
<dbReference type="Gene3D" id="2.60.120.830">
    <property type="match status" value="1"/>
</dbReference>
<feature type="disulfide bond" evidence="15">
    <location>
        <begin position="625"/>
        <end position="662"/>
    </location>
</feature>
<evidence type="ECO:0000256" key="1">
    <source>
        <dbReference type="ARBA" id="ARBA00004498"/>
    </source>
</evidence>
<dbReference type="InParanoid" id="A0A1S3HDA3"/>
<dbReference type="Pfam" id="PF01421">
    <property type="entry name" value="Reprolysin"/>
    <property type="match status" value="1"/>
</dbReference>
<evidence type="ECO:0000256" key="7">
    <source>
        <dbReference type="ARBA" id="ARBA00022737"/>
    </source>
</evidence>
<keyword evidence="14" id="KW-0106">Calcium</keyword>
<keyword evidence="7" id="KW-0677">Repeat</keyword>
<feature type="compositionally biased region" description="Basic residues" evidence="17">
    <location>
        <begin position="280"/>
        <end position="294"/>
    </location>
</feature>
<feature type="disulfide bond" evidence="15">
    <location>
        <begin position="549"/>
        <end position="572"/>
    </location>
</feature>
<dbReference type="InterPro" id="IPR000884">
    <property type="entry name" value="TSP1_rpt"/>
</dbReference>
<evidence type="ECO:0000259" key="18">
    <source>
        <dbReference type="PROSITE" id="PS50215"/>
    </source>
</evidence>